<reference evidence="2" key="2">
    <citation type="submission" date="2023-04" db="EMBL/GenBank/DDBJ databases">
        <authorList>
            <person name="Bu L."/>
            <person name="Lu L."/>
            <person name="Laidemitt M.R."/>
            <person name="Zhang S.M."/>
            <person name="Mutuku M."/>
            <person name="Mkoji G."/>
            <person name="Steinauer M."/>
            <person name="Loker E.S."/>
        </authorList>
    </citation>
    <scope>NUCLEOTIDE SEQUENCE</scope>
    <source>
        <strain evidence="2">KasaAsao</strain>
        <tissue evidence="2">Whole Snail</tissue>
    </source>
</reference>
<dbReference type="Proteomes" id="UP001233172">
    <property type="component" value="Unassembled WGS sequence"/>
</dbReference>
<name>A0AAD8BDR9_BIOPF</name>
<dbReference type="AlphaFoldDB" id="A0AAD8BDR9"/>
<organism evidence="2 3">
    <name type="scientific">Biomphalaria pfeifferi</name>
    <name type="common">Bloodfluke planorb</name>
    <name type="synonym">Freshwater snail</name>
    <dbReference type="NCBI Taxonomy" id="112525"/>
    <lineage>
        <taxon>Eukaryota</taxon>
        <taxon>Metazoa</taxon>
        <taxon>Spiralia</taxon>
        <taxon>Lophotrochozoa</taxon>
        <taxon>Mollusca</taxon>
        <taxon>Gastropoda</taxon>
        <taxon>Heterobranchia</taxon>
        <taxon>Euthyneura</taxon>
        <taxon>Panpulmonata</taxon>
        <taxon>Hygrophila</taxon>
        <taxon>Lymnaeoidea</taxon>
        <taxon>Planorbidae</taxon>
        <taxon>Biomphalaria</taxon>
    </lineage>
</organism>
<reference evidence="2" key="1">
    <citation type="journal article" date="2023" name="PLoS Negl. Trop. Dis.">
        <title>A genome sequence for Biomphalaria pfeifferi, the major vector snail for the human-infecting parasite Schistosoma mansoni.</title>
        <authorList>
            <person name="Bu L."/>
            <person name="Lu L."/>
            <person name="Laidemitt M.R."/>
            <person name="Zhang S.M."/>
            <person name="Mutuku M."/>
            <person name="Mkoji G."/>
            <person name="Steinauer M."/>
            <person name="Loker E.S."/>
        </authorList>
    </citation>
    <scope>NUCLEOTIDE SEQUENCE</scope>
    <source>
        <strain evidence="2">KasaAsao</strain>
    </source>
</reference>
<evidence type="ECO:0000313" key="2">
    <source>
        <dbReference type="EMBL" id="KAK0051999.1"/>
    </source>
</evidence>
<keyword evidence="3" id="KW-1185">Reference proteome</keyword>
<feature type="compositionally biased region" description="Basic and acidic residues" evidence="1">
    <location>
        <begin position="11"/>
        <end position="40"/>
    </location>
</feature>
<comment type="caution">
    <text evidence="2">The sequence shown here is derived from an EMBL/GenBank/DDBJ whole genome shotgun (WGS) entry which is preliminary data.</text>
</comment>
<feature type="non-terminal residue" evidence="2">
    <location>
        <position position="62"/>
    </location>
</feature>
<dbReference type="EMBL" id="JASAOG010000098">
    <property type="protein sequence ID" value="KAK0051999.1"/>
    <property type="molecule type" value="Genomic_DNA"/>
</dbReference>
<proteinExistence type="predicted"/>
<evidence type="ECO:0000313" key="3">
    <source>
        <dbReference type="Proteomes" id="UP001233172"/>
    </source>
</evidence>
<sequence>MITSKAVTKGQELRDGTVKSKLKSEKKTFRESSRHSKTKSDIPGCQGGKGRMISEPQSETDL</sequence>
<accession>A0AAD8BDR9</accession>
<feature type="region of interest" description="Disordered" evidence="1">
    <location>
        <begin position="1"/>
        <end position="62"/>
    </location>
</feature>
<protein>
    <submittedName>
        <fullName evidence="2">Uncharacterized protein</fullName>
    </submittedName>
</protein>
<gene>
    <name evidence="2" type="ORF">Bpfe_018546</name>
</gene>
<evidence type="ECO:0000256" key="1">
    <source>
        <dbReference type="SAM" id="MobiDB-lite"/>
    </source>
</evidence>